<protein>
    <recommendedName>
        <fullName evidence="12">Rhomboid family intramembrane serine protease</fullName>
    </recommendedName>
</protein>
<feature type="transmembrane region" description="Helical" evidence="7">
    <location>
        <begin position="223"/>
        <end position="241"/>
    </location>
</feature>
<keyword evidence="4" id="KW-0378">Hydrolase</keyword>
<evidence type="ECO:0000259" key="8">
    <source>
        <dbReference type="Pfam" id="PF01694"/>
    </source>
</evidence>
<dbReference type="SUPFAM" id="SSF144091">
    <property type="entry name" value="Rhomboid-like"/>
    <property type="match status" value="1"/>
</dbReference>
<dbReference type="PANTHER" id="PTHR43731:SF14">
    <property type="entry name" value="PRESENILIN-ASSOCIATED RHOMBOID-LIKE PROTEIN, MITOCHONDRIAL"/>
    <property type="match status" value="1"/>
</dbReference>
<evidence type="ECO:0000313" key="10">
    <source>
        <dbReference type="EMBL" id="TWW11775.1"/>
    </source>
</evidence>
<comment type="similarity">
    <text evidence="2">Belongs to the peptidase S54 family.</text>
</comment>
<proteinExistence type="inferred from homology"/>
<evidence type="ECO:0008006" key="12">
    <source>
        <dbReference type="Google" id="ProtNLM"/>
    </source>
</evidence>
<evidence type="ECO:0000256" key="6">
    <source>
        <dbReference type="ARBA" id="ARBA00023136"/>
    </source>
</evidence>
<keyword evidence="6 7" id="KW-0472">Membrane</keyword>
<dbReference type="PANTHER" id="PTHR43731">
    <property type="entry name" value="RHOMBOID PROTEASE"/>
    <property type="match status" value="1"/>
</dbReference>
<dbReference type="Pfam" id="PF12122">
    <property type="entry name" value="Rhomboid_N"/>
    <property type="match status" value="1"/>
</dbReference>
<evidence type="ECO:0000256" key="3">
    <source>
        <dbReference type="ARBA" id="ARBA00022692"/>
    </source>
</evidence>
<sequence>MRELHQLEQQPDAVRLAGWLSRNSIRVRVEQEDGRWVIWLVDDAQKETATGLLQQFLSDPQAAQITAAELEGRKLLKQQDAPEARMNTAASRRLKQRWSGVWYYTFPATAILIGLSILVVAVTTDWRSSFQEGGLFMPTCNDPQSRLLSKLFIQTPPEEYTAIELLLVDPFRPNPLGVLRRGEIWRFVTPIFLHFGVLHILFNMQWMWGLGRWIEFTRGTSRYVLLVLITAVISNLAQLYWSGPGFGGMSGVVFGLIGYAWMKGRTAPEDGIGLPQDQVVYSIFFLLICMSGALGPIANAAHLGGFLTGIVLGLRKKLWRQVRGG</sequence>
<feature type="domain" description="Peptidase S54 rhomboid" evidence="8">
    <location>
        <begin position="182"/>
        <end position="314"/>
    </location>
</feature>
<dbReference type="InterPro" id="IPR022764">
    <property type="entry name" value="Peptidase_S54_rhomboid_dom"/>
</dbReference>
<dbReference type="InterPro" id="IPR035952">
    <property type="entry name" value="Rhomboid-like_sf"/>
</dbReference>
<keyword evidence="5 7" id="KW-1133">Transmembrane helix</keyword>
<dbReference type="Proteomes" id="UP000321083">
    <property type="component" value="Unassembled WGS sequence"/>
</dbReference>
<dbReference type="AlphaFoldDB" id="A0A5C6MCB3"/>
<evidence type="ECO:0000256" key="4">
    <source>
        <dbReference type="ARBA" id="ARBA00022801"/>
    </source>
</evidence>
<dbReference type="Pfam" id="PF01694">
    <property type="entry name" value="Rhomboid"/>
    <property type="match status" value="1"/>
</dbReference>
<dbReference type="InterPro" id="IPR022732">
    <property type="entry name" value="Peptidase_S54_GlpG_N"/>
</dbReference>
<dbReference type="GO" id="GO:0016020">
    <property type="term" value="C:membrane"/>
    <property type="evidence" value="ECO:0007669"/>
    <property type="project" value="UniProtKB-SubCell"/>
</dbReference>
<feature type="transmembrane region" description="Helical" evidence="7">
    <location>
        <begin position="283"/>
        <end position="314"/>
    </location>
</feature>
<keyword evidence="3 7" id="KW-0812">Transmembrane</keyword>
<gene>
    <name evidence="10" type="ORF">E3A20_04080</name>
</gene>
<feature type="transmembrane region" description="Helical" evidence="7">
    <location>
        <begin position="184"/>
        <end position="202"/>
    </location>
</feature>
<comment type="subcellular location">
    <subcellularLocation>
        <location evidence="1">Membrane</location>
        <topology evidence="1">Multi-pass membrane protein</topology>
    </subcellularLocation>
</comment>
<dbReference type="Gene3D" id="1.20.1540.10">
    <property type="entry name" value="Rhomboid-like"/>
    <property type="match status" value="1"/>
</dbReference>
<evidence type="ECO:0000313" key="11">
    <source>
        <dbReference type="Proteomes" id="UP000321083"/>
    </source>
</evidence>
<accession>A0A5C6MCB3</accession>
<dbReference type="InterPro" id="IPR050925">
    <property type="entry name" value="Rhomboid_protease_S54"/>
</dbReference>
<organism evidence="10 11">
    <name type="scientific">Planctomyces bekefii</name>
    <dbReference type="NCBI Taxonomy" id="1653850"/>
    <lineage>
        <taxon>Bacteria</taxon>
        <taxon>Pseudomonadati</taxon>
        <taxon>Planctomycetota</taxon>
        <taxon>Planctomycetia</taxon>
        <taxon>Planctomycetales</taxon>
        <taxon>Planctomycetaceae</taxon>
        <taxon>Planctomyces</taxon>
    </lineage>
</organism>
<keyword evidence="11" id="KW-1185">Reference proteome</keyword>
<dbReference type="InterPro" id="IPR038236">
    <property type="entry name" value="GlpG_N_sf"/>
</dbReference>
<evidence type="ECO:0000256" key="5">
    <source>
        <dbReference type="ARBA" id="ARBA00022989"/>
    </source>
</evidence>
<feature type="transmembrane region" description="Helical" evidence="7">
    <location>
        <begin position="101"/>
        <end position="122"/>
    </location>
</feature>
<evidence type="ECO:0000256" key="2">
    <source>
        <dbReference type="ARBA" id="ARBA00009045"/>
    </source>
</evidence>
<dbReference type="EMBL" id="SRHE01000046">
    <property type="protein sequence ID" value="TWW11775.1"/>
    <property type="molecule type" value="Genomic_DNA"/>
</dbReference>
<dbReference type="Gene3D" id="3.30.70.2350">
    <property type="match status" value="1"/>
</dbReference>
<evidence type="ECO:0000256" key="7">
    <source>
        <dbReference type="SAM" id="Phobius"/>
    </source>
</evidence>
<reference evidence="10 11" key="1">
    <citation type="submission" date="2019-08" db="EMBL/GenBank/DDBJ databases">
        <title>100 year-old enigma solved: identification of Planctomyces bekefii, the type genus and species of the phylum Planctomycetes.</title>
        <authorList>
            <person name="Svetlana D.N."/>
            <person name="Overmann J."/>
        </authorList>
    </citation>
    <scope>NUCLEOTIDE SEQUENCE [LARGE SCALE GENOMIC DNA]</scope>
    <source>
        <strain evidence="10">Phe10_nw2017</strain>
    </source>
</reference>
<feature type="domain" description="Peptidase S54 GlpG peptidase N-terminal" evidence="9">
    <location>
        <begin position="1"/>
        <end position="69"/>
    </location>
</feature>
<dbReference type="GO" id="GO:0004252">
    <property type="term" value="F:serine-type endopeptidase activity"/>
    <property type="evidence" value="ECO:0007669"/>
    <property type="project" value="InterPro"/>
</dbReference>
<comment type="caution">
    <text evidence="10">The sequence shown here is derived from an EMBL/GenBank/DDBJ whole genome shotgun (WGS) entry which is preliminary data.</text>
</comment>
<name>A0A5C6MCB3_9PLAN</name>
<evidence type="ECO:0000256" key="1">
    <source>
        <dbReference type="ARBA" id="ARBA00004141"/>
    </source>
</evidence>
<reference evidence="10 11" key="2">
    <citation type="submission" date="2019-08" db="EMBL/GenBank/DDBJ databases">
        <authorList>
            <person name="Henke P."/>
        </authorList>
    </citation>
    <scope>NUCLEOTIDE SEQUENCE [LARGE SCALE GENOMIC DNA]</scope>
    <source>
        <strain evidence="10">Phe10_nw2017</strain>
    </source>
</reference>
<evidence type="ECO:0000259" key="9">
    <source>
        <dbReference type="Pfam" id="PF12122"/>
    </source>
</evidence>